<dbReference type="EMBL" id="ML734940">
    <property type="protein sequence ID" value="KAB8211037.1"/>
    <property type="molecule type" value="Genomic_DNA"/>
</dbReference>
<dbReference type="Pfam" id="PF20150">
    <property type="entry name" value="2EXR"/>
    <property type="match status" value="1"/>
</dbReference>
<keyword evidence="3" id="KW-1185">Reference proteome</keyword>
<reference evidence="2 3" key="1">
    <citation type="submission" date="2019-04" db="EMBL/GenBank/DDBJ databases">
        <title>Fungal friends and foes A comparative genomics study of 23 Aspergillus species from section Flavi.</title>
        <authorList>
            <consortium name="DOE Joint Genome Institute"/>
            <person name="Kjaerbolling I."/>
            <person name="Vesth T.C."/>
            <person name="Frisvad J.C."/>
            <person name="Nybo J.L."/>
            <person name="Theobald S."/>
            <person name="Kildgaard S."/>
            <person name="Petersen T.I."/>
            <person name="Kuo A."/>
            <person name="Sato A."/>
            <person name="Lyhne E.K."/>
            <person name="Kogle M.E."/>
            <person name="Wiebenga A."/>
            <person name="Kun R.S."/>
            <person name="Lubbers R.J."/>
            <person name="Makela M.R."/>
            <person name="Barry K."/>
            <person name="Chovatia M."/>
            <person name="Clum A."/>
            <person name="Daum C."/>
            <person name="Haridas S."/>
            <person name="He G."/>
            <person name="LaButti K."/>
            <person name="Lipzen A."/>
            <person name="Mondo S."/>
            <person name="Pangilinan J."/>
            <person name="Riley R."/>
            <person name="Salamov A."/>
            <person name="Simmons B.A."/>
            <person name="Magnuson J.K."/>
            <person name="Henrissat B."/>
            <person name="Mortensen U.H."/>
            <person name="Larsen T.O."/>
            <person name="De vries R.P."/>
            <person name="Grigoriev I.V."/>
            <person name="Machida M."/>
            <person name="Baker S.E."/>
            <person name="Andersen M.R."/>
        </authorList>
    </citation>
    <scope>NUCLEOTIDE SEQUENCE [LARGE SCALE GENOMIC DNA]</scope>
    <source>
        <strain evidence="2 3">CBS 117618</strain>
    </source>
</reference>
<gene>
    <name evidence="2" type="ORF">BDV34DRAFT_186017</name>
</gene>
<dbReference type="VEuPathDB" id="FungiDB:BDV34DRAFT_186017"/>
<evidence type="ECO:0000313" key="2">
    <source>
        <dbReference type="EMBL" id="KAB8211037.1"/>
    </source>
</evidence>
<dbReference type="OMA" id="HLNWTRM"/>
<feature type="domain" description="2EXR" evidence="1">
    <location>
        <begin position="6"/>
        <end position="101"/>
    </location>
</feature>
<protein>
    <recommendedName>
        <fullName evidence="1">2EXR domain-containing protein</fullName>
    </recommendedName>
</protein>
<dbReference type="InterPro" id="IPR045518">
    <property type="entry name" value="2EXR"/>
</dbReference>
<proteinExistence type="predicted"/>
<evidence type="ECO:0000313" key="3">
    <source>
        <dbReference type="Proteomes" id="UP000326532"/>
    </source>
</evidence>
<dbReference type="PANTHER" id="PTHR35910">
    <property type="entry name" value="2EXR DOMAIN-CONTAINING PROTEIN"/>
    <property type="match status" value="1"/>
</dbReference>
<name>A0A5N6E1G2_ASPPA</name>
<sequence>MSDNSFHYFTRLPLELRRLIWEHCLPYRIAELDIPAFLLDGEESRQACLPTHTTRQNAQLPVIAFVNSESRQVALEEGRWVRGQETTSQKLTWVQPRRDVLHLNWTRMSYDVLGPLVGLDSPIAWYPWQAEELGMQTSIVAEIIYYFDLKGLLEGADGAHDADDDDPFLAPWSRRHYGMYDPLKIEEARDIAAFAEYHGYYHVAMAAVSLHIARGVALRSGLFGLLGDAPIQMVDVDDEARLRKFHALFRKHALEKEPAVQALFELLTSTRFRAAVETWKRQAEWIILASMWDYARKENGILGTNPGSAWVPCLSGPEYQINLHRCSPNEDHPWVKEARQSLPKLRPWIMMRYCTNECYRKPPPKSYW</sequence>
<dbReference type="Proteomes" id="UP000326532">
    <property type="component" value="Unassembled WGS sequence"/>
</dbReference>
<dbReference type="AlphaFoldDB" id="A0A5N6E1G2"/>
<organism evidence="2 3">
    <name type="scientific">Aspergillus parasiticus</name>
    <dbReference type="NCBI Taxonomy" id="5067"/>
    <lineage>
        <taxon>Eukaryota</taxon>
        <taxon>Fungi</taxon>
        <taxon>Dikarya</taxon>
        <taxon>Ascomycota</taxon>
        <taxon>Pezizomycotina</taxon>
        <taxon>Eurotiomycetes</taxon>
        <taxon>Eurotiomycetidae</taxon>
        <taxon>Eurotiales</taxon>
        <taxon>Aspergillaceae</taxon>
        <taxon>Aspergillus</taxon>
        <taxon>Aspergillus subgen. Circumdati</taxon>
    </lineage>
</organism>
<evidence type="ECO:0000259" key="1">
    <source>
        <dbReference type="Pfam" id="PF20150"/>
    </source>
</evidence>
<accession>A0A5N6E1G2</accession>
<dbReference type="PANTHER" id="PTHR35910:SF1">
    <property type="entry name" value="2EXR DOMAIN-CONTAINING PROTEIN"/>
    <property type="match status" value="1"/>
</dbReference>